<dbReference type="OrthoDB" id="4471357at2"/>
<dbReference type="GO" id="GO:0003677">
    <property type="term" value="F:DNA binding"/>
    <property type="evidence" value="ECO:0007669"/>
    <property type="project" value="UniProtKB-KW"/>
</dbReference>
<gene>
    <name evidence="2" type="ORF">SAMN04489751_1229</name>
</gene>
<dbReference type="InterPro" id="IPR011991">
    <property type="entry name" value="ArsR-like_HTH"/>
</dbReference>
<dbReference type="Proteomes" id="UP000199700">
    <property type="component" value="Chromosome"/>
</dbReference>
<dbReference type="Gene3D" id="1.10.10.10">
    <property type="entry name" value="Winged helix-like DNA-binding domain superfamily/Winged helix DNA-binding domain"/>
    <property type="match status" value="1"/>
</dbReference>
<accession>A0A1H1PGC4</accession>
<organism evidence="2 3">
    <name type="scientific">Brevibacterium sandarakinum</name>
    <dbReference type="NCBI Taxonomy" id="629680"/>
    <lineage>
        <taxon>Bacteria</taxon>
        <taxon>Bacillati</taxon>
        <taxon>Actinomycetota</taxon>
        <taxon>Actinomycetes</taxon>
        <taxon>Micrococcales</taxon>
        <taxon>Brevibacteriaceae</taxon>
        <taxon>Brevibacterium</taxon>
    </lineage>
</organism>
<dbReference type="RefSeq" id="WP_092104053.1">
    <property type="nucleotide sequence ID" value="NZ_LT629739.1"/>
</dbReference>
<dbReference type="STRING" id="629680.SAMN04489751_1229"/>
<reference evidence="2" key="1">
    <citation type="submission" date="2016-10" db="EMBL/GenBank/DDBJ databases">
        <authorList>
            <person name="Varghese N."/>
            <person name="Submissions S."/>
        </authorList>
    </citation>
    <scope>NUCLEOTIDE SEQUENCE [LARGE SCALE GENOMIC DNA]</scope>
    <source>
        <strain evidence="2">DSM 22082</strain>
    </source>
</reference>
<dbReference type="PRINTS" id="PR00778">
    <property type="entry name" value="HTHARSR"/>
</dbReference>
<dbReference type="SUPFAM" id="SSF46785">
    <property type="entry name" value="Winged helix' DNA-binding domain"/>
    <property type="match status" value="1"/>
</dbReference>
<evidence type="ECO:0000313" key="3">
    <source>
        <dbReference type="Proteomes" id="UP000199700"/>
    </source>
</evidence>
<dbReference type="EMBL" id="LT629739">
    <property type="protein sequence ID" value="SDS10130.1"/>
    <property type="molecule type" value="Genomic_DNA"/>
</dbReference>
<dbReference type="InterPro" id="IPR036390">
    <property type="entry name" value="WH_DNA-bd_sf"/>
</dbReference>
<sequence>MVANEKLPHPDREDIELTSVLFALSDEARLALVQQLRSGPLDMANCSALDPNAPKSTRSHQVKVLREAGVIISELHGRNRRLTLRRDDIDARFPGLLESVLQEESALQE</sequence>
<dbReference type="InterPro" id="IPR001845">
    <property type="entry name" value="HTH_ArsR_DNA-bd_dom"/>
</dbReference>
<keyword evidence="3" id="KW-1185">Reference proteome</keyword>
<feature type="domain" description="HTH arsR-type" evidence="1">
    <location>
        <begin position="9"/>
        <end position="104"/>
    </location>
</feature>
<dbReference type="GO" id="GO:0003700">
    <property type="term" value="F:DNA-binding transcription factor activity"/>
    <property type="evidence" value="ECO:0007669"/>
    <property type="project" value="InterPro"/>
</dbReference>
<dbReference type="CDD" id="cd00090">
    <property type="entry name" value="HTH_ARSR"/>
    <property type="match status" value="1"/>
</dbReference>
<proteinExistence type="predicted"/>
<keyword evidence="2" id="KW-0238">DNA-binding</keyword>
<evidence type="ECO:0000259" key="1">
    <source>
        <dbReference type="PROSITE" id="PS50987"/>
    </source>
</evidence>
<dbReference type="PROSITE" id="PS50987">
    <property type="entry name" value="HTH_ARSR_2"/>
    <property type="match status" value="1"/>
</dbReference>
<dbReference type="InterPro" id="IPR036388">
    <property type="entry name" value="WH-like_DNA-bd_sf"/>
</dbReference>
<name>A0A1H1PGC4_BRESA</name>
<evidence type="ECO:0000313" key="2">
    <source>
        <dbReference type="EMBL" id="SDS10130.1"/>
    </source>
</evidence>
<dbReference type="AlphaFoldDB" id="A0A1H1PGC4"/>
<dbReference type="SMART" id="SM00418">
    <property type="entry name" value="HTH_ARSR"/>
    <property type="match status" value="1"/>
</dbReference>
<protein>
    <submittedName>
        <fullName evidence="2">DNA-binding transcriptional regulator, ArsR family</fullName>
    </submittedName>
</protein>